<protein>
    <submittedName>
        <fullName evidence="1">Uncharacterized protein</fullName>
    </submittedName>
</protein>
<dbReference type="RefSeq" id="WP_025286821.1">
    <property type="nucleotide sequence ID" value="NZ_CP003181.2"/>
</dbReference>
<dbReference type="Proteomes" id="UP000019438">
    <property type="component" value="Chromosome"/>
</dbReference>
<accession>A0AAN0VFY0</accession>
<evidence type="ECO:0000313" key="2">
    <source>
        <dbReference type="Proteomes" id="UP000019438"/>
    </source>
</evidence>
<reference evidence="2" key="1">
    <citation type="submission" date="2012-06" db="EMBL/GenBank/DDBJ databases">
        <title>Genome analysis of multiple Granulibacter bethesdensis isolates demonstrates substantial genome diversity.</title>
        <authorList>
            <person name="Greenberg D.E."/>
            <person name="Porcella S.F."/>
            <person name="Zarember K."/>
            <person name="Zelazny A.M."/>
            <person name="Bruno D."/>
            <person name="Martens C."/>
            <person name="Barbian K.D."/>
            <person name="Jaske E."/>
            <person name="Holland S.M."/>
        </authorList>
    </citation>
    <scope>NUCLEOTIDE SEQUENCE [LARGE SCALE GENOMIC DNA]</scope>
    <source>
        <strain evidence="2">CGDNIH3</strain>
    </source>
</reference>
<organism evidence="1 2">
    <name type="scientific">Granulibacter bethesdensis</name>
    <dbReference type="NCBI Taxonomy" id="364410"/>
    <lineage>
        <taxon>Bacteria</taxon>
        <taxon>Pseudomonadati</taxon>
        <taxon>Pseudomonadota</taxon>
        <taxon>Alphaproteobacteria</taxon>
        <taxon>Acetobacterales</taxon>
        <taxon>Acetobacteraceae</taxon>
        <taxon>Granulibacter</taxon>
    </lineage>
</organism>
<gene>
    <name evidence="1" type="ORF">GbCGDNIH3_7050</name>
</gene>
<name>A0AAN0VFY0_9PROT</name>
<dbReference type="EMBL" id="CP003181">
    <property type="protein sequence ID" value="AHJ63259.1"/>
    <property type="molecule type" value="Genomic_DNA"/>
</dbReference>
<dbReference type="AlphaFoldDB" id="A0AAN0VFY0"/>
<dbReference type="KEGG" id="gbc:GbCGDNIH3_7050"/>
<evidence type="ECO:0000313" key="1">
    <source>
        <dbReference type="EMBL" id="AHJ63259.1"/>
    </source>
</evidence>
<sequence length="123" mass="13552">MTISCFALATELRGLNRQYGDLDEESVRFAPQSAERQTINDAMQALFHRMEAIQALILATPAERLADVAAIVMIAANEISINRFFEPDEDGLLQIERSLRSVLGIIAENAGINLSDIGIENYA</sequence>
<proteinExistence type="predicted"/>